<dbReference type="Pfam" id="PF01408">
    <property type="entry name" value="GFO_IDH_MocA"/>
    <property type="match status" value="1"/>
</dbReference>
<name>A0A382FQY8_9ZZZZ</name>
<dbReference type="EMBL" id="UINC01051212">
    <property type="protein sequence ID" value="SVB65089.1"/>
    <property type="molecule type" value="Genomic_DNA"/>
</dbReference>
<dbReference type="InterPro" id="IPR051317">
    <property type="entry name" value="Gfo/Idh/MocA_oxidoreduct"/>
</dbReference>
<feature type="non-terminal residue" evidence="4">
    <location>
        <position position="316"/>
    </location>
</feature>
<evidence type="ECO:0000313" key="4">
    <source>
        <dbReference type="EMBL" id="SVB65089.1"/>
    </source>
</evidence>
<dbReference type="SUPFAM" id="SSF51735">
    <property type="entry name" value="NAD(P)-binding Rossmann-fold domains"/>
    <property type="match status" value="1"/>
</dbReference>
<dbReference type="Gene3D" id="3.40.50.720">
    <property type="entry name" value="NAD(P)-binding Rossmann-like Domain"/>
    <property type="match status" value="1"/>
</dbReference>
<feature type="domain" description="Gfo/Idh/MocA-like oxidoreductase N-terminal" evidence="3">
    <location>
        <begin position="8"/>
        <end position="115"/>
    </location>
</feature>
<dbReference type="AlphaFoldDB" id="A0A382FQY8"/>
<gene>
    <name evidence="4" type="ORF">METZ01_LOCUS217943</name>
</gene>
<proteinExistence type="inferred from homology"/>
<comment type="similarity">
    <text evidence="1">Belongs to the Gfo/Idh/MocA family.</text>
</comment>
<evidence type="ECO:0000259" key="3">
    <source>
        <dbReference type="Pfam" id="PF01408"/>
    </source>
</evidence>
<sequence>MLSPSTKIGVGVIGVGSIALDHASAILQLGHSIVAACATSENSPRWKQFKKMAPEARFFSDIDALLEDTDVEKIVVCLPWFITEGVLAKLLVSSKQILIEKPVALSANALEDLLALPGIDVSNKIVGFNRRFYSSVQTLKERINKGGIKTVEISISESVARLGEKFGPSIIPNILVYNSCHILDTSIYLLGELKLIKKYSLSKNEKSLSFQSSFSFLETDSGVPVSLIITEENPLPVGIRILFDDETTWHLSPMEQLNVFKGYDVIDPVDGDNIRKYVPQKILTVVEDNEFKPGFLEQMKFFLEGHKSNLNANLPE</sequence>
<dbReference type="Gene3D" id="3.30.360.10">
    <property type="entry name" value="Dihydrodipicolinate Reductase, domain 2"/>
    <property type="match status" value="1"/>
</dbReference>
<dbReference type="GO" id="GO:0000166">
    <property type="term" value="F:nucleotide binding"/>
    <property type="evidence" value="ECO:0007669"/>
    <property type="project" value="InterPro"/>
</dbReference>
<evidence type="ECO:0000256" key="2">
    <source>
        <dbReference type="ARBA" id="ARBA00023002"/>
    </source>
</evidence>
<dbReference type="InterPro" id="IPR000683">
    <property type="entry name" value="Gfo/Idh/MocA-like_OxRdtase_N"/>
</dbReference>
<dbReference type="GO" id="GO:0016491">
    <property type="term" value="F:oxidoreductase activity"/>
    <property type="evidence" value="ECO:0007669"/>
    <property type="project" value="UniProtKB-KW"/>
</dbReference>
<dbReference type="PANTHER" id="PTHR43708">
    <property type="entry name" value="CONSERVED EXPRESSED OXIDOREDUCTASE (EUROFUNG)"/>
    <property type="match status" value="1"/>
</dbReference>
<reference evidence="4" key="1">
    <citation type="submission" date="2018-05" db="EMBL/GenBank/DDBJ databases">
        <authorList>
            <person name="Lanie J.A."/>
            <person name="Ng W.-L."/>
            <person name="Kazmierczak K.M."/>
            <person name="Andrzejewski T.M."/>
            <person name="Davidsen T.M."/>
            <person name="Wayne K.J."/>
            <person name="Tettelin H."/>
            <person name="Glass J.I."/>
            <person name="Rusch D."/>
            <person name="Podicherti R."/>
            <person name="Tsui H.-C.T."/>
            <person name="Winkler M.E."/>
        </authorList>
    </citation>
    <scope>NUCLEOTIDE SEQUENCE</scope>
</reference>
<protein>
    <recommendedName>
        <fullName evidence="3">Gfo/Idh/MocA-like oxidoreductase N-terminal domain-containing protein</fullName>
    </recommendedName>
</protein>
<organism evidence="4">
    <name type="scientific">marine metagenome</name>
    <dbReference type="NCBI Taxonomy" id="408172"/>
    <lineage>
        <taxon>unclassified sequences</taxon>
        <taxon>metagenomes</taxon>
        <taxon>ecological metagenomes</taxon>
    </lineage>
</organism>
<accession>A0A382FQY8</accession>
<dbReference type="PANTHER" id="PTHR43708:SF5">
    <property type="entry name" value="CONSERVED EXPRESSED OXIDOREDUCTASE (EUROFUNG)-RELATED"/>
    <property type="match status" value="1"/>
</dbReference>
<keyword evidence="2" id="KW-0560">Oxidoreductase</keyword>
<evidence type="ECO:0000256" key="1">
    <source>
        <dbReference type="ARBA" id="ARBA00010928"/>
    </source>
</evidence>
<dbReference type="InterPro" id="IPR036291">
    <property type="entry name" value="NAD(P)-bd_dom_sf"/>
</dbReference>